<dbReference type="Pfam" id="PF01934">
    <property type="entry name" value="HepT-like"/>
    <property type="match status" value="1"/>
</dbReference>
<protein>
    <submittedName>
        <fullName evidence="6">Uncharacterized protein with HEPN domain</fullName>
    </submittedName>
</protein>
<dbReference type="RefSeq" id="WP_244319540.1">
    <property type="nucleotide sequence ID" value="NZ_BDAQ01000003.1"/>
</dbReference>
<gene>
    <name evidence="6" type="ORF">HNR78_001015</name>
</gene>
<dbReference type="GO" id="GO:0000166">
    <property type="term" value="F:nucleotide binding"/>
    <property type="evidence" value="ECO:0007669"/>
    <property type="project" value="UniProtKB-KW"/>
</dbReference>
<evidence type="ECO:0000256" key="5">
    <source>
        <dbReference type="ARBA" id="ARBA00022801"/>
    </source>
</evidence>
<keyword evidence="2" id="KW-1277">Toxin-antitoxin system</keyword>
<comment type="caution">
    <text evidence="6">The sequence shown here is derived from an EMBL/GenBank/DDBJ whole genome shotgun (WGS) entry which is preliminary data.</text>
</comment>
<name>A0AA89NPC7_9BACL</name>
<evidence type="ECO:0000313" key="7">
    <source>
        <dbReference type="Proteomes" id="UP000613002"/>
    </source>
</evidence>
<accession>A0AA89NPC7</accession>
<keyword evidence="3" id="KW-0540">Nuclease</keyword>
<reference evidence="6 7" key="1">
    <citation type="submission" date="2020-08" db="EMBL/GenBank/DDBJ databases">
        <title>Genomic Encyclopedia of Type Strains, Phase IV (KMG-IV): sequencing the most valuable type-strain genomes for metagenomic binning, comparative biology and taxonomic classification.</title>
        <authorList>
            <person name="Goeker M."/>
        </authorList>
    </citation>
    <scope>NUCLEOTIDE SEQUENCE [LARGE SCALE GENOMIC DNA]</scope>
    <source>
        <strain evidence="6 7">DSM 14590</strain>
    </source>
</reference>
<dbReference type="PANTHER" id="PTHR34139:SF1">
    <property type="entry name" value="RNASE MJ1380-RELATED"/>
    <property type="match status" value="1"/>
</dbReference>
<evidence type="ECO:0000256" key="3">
    <source>
        <dbReference type="ARBA" id="ARBA00022722"/>
    </source>
</evidence>
<evidence type="ECO:0000313" key="6">
    <source>
        <dbReference type="EMBL" id="MBB3868134.1"/>
    </source>
</evidence>
<keyword evidence="7" id="KW-1185">Reference proteome</keyword>
<evidence type="ECO:0000256" key="1">
    <source>
        <dbReference type="ARBA" id="ARBA00022553"/>
    </source>
</evidence>
<keyword evidence="1" id="KW-0597">Phosphoprotein</keyword>
<dbReference type="InterPro" id="IPR051813">
    <property type="entry name" value="HepT_RNase_toxin"/>
</dbReference>
<dbReference type="EMBL" id="JACICZ010000003">
    <property type="protein sequence ID" value="MBB3868134.1"/>
    <property type="molecule type" value="Genomic_DNA"/>
</dbReference>
<keyword evidence="5" id="KW-0378">Hydrolase</keyword>
<organism evidence="6 7">
    <name type="scientific">Parageobacillus toebii NBRC 107807</name>
    <dbReference type="NCBI Taxonomy" id="1223503"/>
    <lineage>
        <taxon>Bacteria</taxon>
        <taxon>Bacillati</taxon>
        <taxon>Bacillota</taxon>
        <taxon>Bacilli</taxon>
        <taxon>Bacillales</taxon>
        <taxon>Anoxybacillaceae</taxon>
        <taxon>Parageobacillus</taxon>
    </lineage>
</organism>
<dbReference type="AlphaFoldDB" id="A0AA89NPC7"/>
<sequence length="83" mass="9622">MDYESFLDNELVCDAVIKNILVIGEAAKNIPQEIRQKNSQIEWSKIAGVRDMMIHGYVSVNYRIVWDMVINKIPVLNRILRSC</sequence>
<dbReference type="InterPro" id="IPR008201">
    <property type="entry name" value="HepT-like"/>
</dbReference>
<dbReference type="GO" id="GO:0016787">
    <property type="term" value="F:hydrolase activity"/>
    <property type="evidence" value="ECO:0007669"/>
    <property type="project" value="UniProtKB-KW"/>
</dbReference>
<dbReference type="Proteomes" id="UP000613002">
    <property type="component" value="Unassembled WGS sequence"/>
</dbReference>
<dbReference type="PANTHER" id="PTHR34139">
    <property type="entry name" value="UPF0331 PROTEIN MJ0127"/>
    <property type="match status" value="1"/>
</dbReference>
<evidence type="ECO:0000256" key="2">
    <source>
        <dbReference type="ARBA" id="ARBA00022649"/>
    </source>
</evidence>
<keyword evidence="4" id="KW-0547">Nucleotide-binding</keyword>
<evidence type="ECO:0000256" key="4">
    <source>
        <dbReference type="ARBA" id="ARBA00022741"/>
    </source>
</evidence>
<proteinExistence type="predicted"/>
<dbReference type="GO" id="GO:0110001">
    <property type="term" value="C:toxin-antitoxin complex"/>
    <property type="evidence" value="ECO:0007669"/>
    <property type="project" value="InterPro"/>
</dbReference>
<dbReference type="GO" id="GO:0004540">
    <property type="term" value="F:RNA nuclease activity"/>
    <property type="evidence" value="ECO:0007669"/>
    <property type="project" value="InterPro"/>
</dbReference>